<evidence type="ECO:0000313" key="2">
    <source>
        <dbReference type="Proteomes" id="UP001418222"/>
    </source>
</evidence>
<evidence type="ECO:0000313" key="1">
    <source>
        <dbReference type="EMBL" id="KAK8916330.1"/>
    </source>
</evidence>
<name>A0AAP0AV80_9ASPA</name>
<dbReference type="EMBL" id="JBBWWQ010000020">
    <property type="protein sequence ID" value="KAK8916330.1"/>
    <property type="molecule type" value="Genomic_DNA"/>
</dbReference>
<reference evidence="1 2" key="1">
    <citation type="journal article" date="2022" name="Nat. Plants">
        <title>Genomes of leafy and leafless Platanthera orchids illuminate the evolution of mycoheterotrophy.</title>
        <authorList>
            <person name="Li M.H."/>
            <person name="Liu K.W."/>
            <person name="Li Z."/>
            <person name="Lu H.C."/>
            <person name="Ye Q.L."/>
            <person name="Zhang D."/>
            <person name="Wang J.Y."/>
            <person name="Li Y.F."/>
            <person name="Zhong Z.M."/>
            <person name="Liu X."/>
            <person name="Yu X."/>
            <person name="Liu D.K."/>
            <person name="Tu X.D."/>
            <person name="Liu B."/>
            <person name="Hao Y."/>
            <person name="Liao X.Y."/>
            <person name="Jiang Y.T."/>
            <person name="Sun W.H."/>
            <person name="Chen J."/>
            <person name="Chen Y.Q."/>
            <person name="Ai Y."/>
            <person name="Zhai J.W."/>
            <person name="Wu S.S."/>
            <person name="Zhou Z."/>
            <person name="Hsiao Y.Y."/>
            <person name="Wu W.L."/>
            <person name="Chen Y.Y."/>
            <person name="Lin Y.F."/>
            <person name="Hsu J.L."/>
            <person name="Li C.Y."/>
            <person name="Wang Z.W."/>
            <person name="Zhao X."/>
            <person name="Zhong W.Y."/>
            <person name="Ma X.K."/>
            <person name="Ma L."/>
            <person name="Huang J."/>
            <person name="Chen G.Z."/>
            <person name="Huang M.Z."/>
            <person name="Huang L."/>
            <person name="Peng D.H."/>
            <person name="Luo Y.B."/>
            <person name="Zou S.Q."/>
            <person name="Chen S.P."/>
            <person name="Lan S."/>
            <person name="Tsai W.C."/>
            <person name="Van de Peer Y."/>
            <person name="Liu Z.J."/>
        </authorList>
    </citation>
    <scope>NUCLEOTIDE SEQUENCE [LARGE SCALE GENOMIC DNA]</scope>
    <source>
        <strain evidence="1">Lor287</strain>
    </source>
</reference>
<keyword evidence="2" id="KW-1185">Reference proteome</keyword>
<protein>
    <submittedName>
        <fullName evidence="1">Uncharacterized protein</fullName>
    </submittedName>
</protein>
<dbReference type="Proteomes" id="UP001418222">
    <property type="component" value="Unassembled WGS sequence"/>
</dbReference>
<accession>A0AAP0AV80</accession>
<sequence length="74" mass="8028">MWTDGRTSAFFLCLKDTGADPNLLISGNHWAGLGGRGWLCQRSPRGTEDWSAPLCGAFRFAPQAFNPVCLLSLA</sequence>
<gene>
    <name evidence="1" type="ORF">KSP39_PZI022344</name>
</gene>
<comment type="caution">
    <text evidence="1">The sequence shown here is derived from an EMBL/GenBank/DDBJ whole genome shotgun (WGS) entry which is preliminary data.</text>
</comment>
<organism evidence="1 2">
    <name type="scientific">Platanthera zijinensis</name>
    <dbReference type="NCBI Taxonomy" id="2320716"/>
    <lineage>
        <taxon>Eukaryota</taxon>
        <taxon>Viridiplantae</taxon>
        <taxon>Streptophyta</taxon>
        <taxon>Embryophyta</taxon>
        <taxon>Tracheophyta</taxon>
        <taxon>Spermatophyta</taxon>
        <taxon>Magnoliopsida</taxon>
        <taxon>Liliopsida</taxon>
        <taxon>Asparagales</taxon>
        <taxon>Orchidaceae</taxon>
        <taxon>Orchidoideae</taxon>
        <taxon>Orchideae</taxon>
        <taxon>Orchidinae</taxon>
        <taxon>Platanthera</taxon>
    </lineage>
</organism>
<proteinExistence type="predicted"/>
<dbReference type="AlphaFoldDB" id="A0AAP0AV80"/>